<feature type="signal peptide" evidence="1">
    <location>
        <begin position="1"/>
        <end position="21"/>
    </location>
</feature>
<comment type="caution">
    <text evidence="2">The sequence shown here is derived from an EMBL/GenBank/DDBJ whole genome shotgun (WGS) entry which is preliminary data.</text>
</comment>
<dbReference type="Proteomes" id="UP001149821">
    <property type="component" value="Unassembled WGS sequence"/>
</dbReference>
<keyword evidence="1" id="KW-0732">Signal</keyword>
<feature type="chain" id="PRO_5045210281" evidence="1">
    <location>
        <begin position="22"/>
        <end position="99"/>
    </location>
</feature>
<keyword evidence="3" id="KW-1185">Reference proteome</keyword>
<protein>
    <submittedName>
        <fullName evidence="2">Uncharacterized protein</fullName>
    </submittedName>
</protein>
<evidence type="ECO:0000313" key="3">
    <source>
        <dbReference type="Proteomes" id="UP001149821"/>
    </source>
</evidence>
<dbReference type="EMBL" id="JAJUBB010000001">
    <property type="protein sequence ID" value="MDD1779806.1"/>
    <property type="molecule type" value="Genomic_DNA"/>
</dbReference>
<dbReference type="RefSeq" id="WP_274139624.1">
    <property type="nucleotide sequence ID" value="NZ_JAJUBB010000001.1"/>
</dbReference>
<reference evidence="2" key="1">
    <citation type="submission" date="2021-12" db="EMBL/GenBank/DDBJ databases">
        <title>Enterovibrio ZSDZ35 sp. nov. and Enterovibrio ZSDZ42 sp. nov., isolated from coastal seawater in Qingdao.</title>
        <authorList>
            <person name="Zhang P."/>
        </authorList>
    </citation>
    <scope>NUCLEOTIDE SEQUENCE</scope>
    <source>
        <strain evidence="2">ZSDZ35</strain>
    </source>
</reference>
<evidence type="ECO:0000256" key="1">
    <source>
        <dbReference type="SAM" id="SignalP"/>
    </source>
</evidence>
<sequence length="99" mass="10926">MRLLNASLLAAAMAFTLPVSAKPELAPFSLLSFGQYEKIEQLTIYGDINQDIVVLAENNTSTSDADLFVIDDINEDIDLNMLIVSVSLYKDLNDGMVKR</sequence>
<name>A0ABT5QHJ0_9GAMM</name>
<proteinExistence type="predicted"/>
<organism evidence="2 3">
    <name type="scientific">Enterovibrio qingdaonensis</name>
    <dbReference type="NCBI Taxonomy" id="2899818"/>
    <lineage>
        <taxon>Bacteria</taxon>
        <taxon>Pseudomonadati</taxon>
        <taxon>Pseudomonadota</taxon>
        <taxon>Gammaproteobacteria</taxon>
        <taxon>Vibrionales</taxon>
        <taxon>Vibrionaceae</taxon>
        <taxon>Enterovibrio</taxon>
    </lineage>
</organism>
<gene>
    <name evidence="2" type="ORF">LRP49_01235</name>
</gene>
<evidence type="ECO:0000313" key="2">
    <source>
        <dbReference type="EMBL" id="MDD1779806.1"/>
    </source>
</evidence>
<accession>A0ABT5QHJ0</accession>